<dbReference type="PANTHER" id="PTHR33376">
    <property type="match status" value="1"/>
</dbReference>
<dbReference type="EMBL" id="CP002696">
    <property type="protein sequence ID" value="AEE16159.1"/>
    <property type="molecule type" value="Genomic_DNA"/>
</dbReference>
<dbReference type="InterPro" id="IPR038404">
    <property type="entry name" value="TRAP_DctP_sf"/>
</dbReference>
<feature type="signal peptide" evidence="2">
    <location>
        <begin position="1"/>
        <end position="21"/>
    </location>
</feature>
<dbReference type="eggNOG" id="COG1638">
    <property type="taxonomic scope" value="Bacteria"/>
</dbReference>
<dbReference type="HOGENOM" id="CLU_036176_4_0_12"/>
<dbReference type="CDD" id="cd13671">
    <property type="entry name" value="PBP2_TRAP_SBP_like_3"/>
    <property type="match status" value="1"/>
</dbReference>
<dbReference type="PANTHER" id="PTHR33376:SF2">
    <property type="entry name" value="DICARBOXYLATE-BINDING PERIPLASMIC PROTEIN"/>
    <property type="match status" value="1"/>
</dbReference>
<dbReference type="Gene3D" id="3.40.190.170">
    <property type="entry name" value="Bacterial extracellular solute-binding protein, family 7"/>
    <property type="match status" value="1"/>
</dbReference>
<sequence>MLCKTYTAALLFCAAVLPLFAAGTKDRNKTSPENRIILRLADNQPDGYPTVTGDLAFARLVAERSGGRITIEVYNNGLLGDEKSVIEQVQFGGIDFCRVSISPLASFYPDLNVLQLPYLYRSSLHLWNVLNGEIGSFFLDAVNSSGFQGLCYFDSGARSFYTVGKPIRSVKDMKNLRIRVQESSLMMALVSALGAVPVPMRYEYVYEALRMRDIDGAENNFPSYDSSGHYEVARFFSVDEHTRVPEMLIASNMSLDKLSAPDRALILQAAKDASVIQIQAWADYEQSSRLRMQEAGCVILPIENVQEFAEAISPVYGALSETQRRLVAKIRAVED</sequence>
<dbReference type="STRING" id="906968.Trebr_0717"/>
<dbReference type="Pfam" id="PF03480">
    <property type="entry name" value="DctP"/>
    <property type="match status" value="1"/>
</dbReference>
<dbReference type="InterPro" id="IPR018389">
    <property type="entry name" value="DctP_fam"/>
</dbReference>
<dbReference type="Proteomes" id="UP000006546">
    <property type="component" value="Chromosome"/>
</dbReference>
<dbReference type="OrthoDB" id="89872at2"/>
<feature type="chain" id="PRO_5003316618" evidence="2">
    <location>
        <begin position="22"/>
        <end position="335"/>
    </location>
</feature>
<keyword evidence="1 2" id="KW-0732">Signal</keyword>
<dbReference type="PIRSF" id="PIRSF006470">
    <property type="entry name" value="DctB"/>
    <property type="match status" value="1"/>
</dbReference>
<evidence type="ECO:0000313" key="4">
    <source>
        <dbReference type="Proteomes" id="UP000006546"/>
    </source>
</evidence>
<protein>
    <submittedName>
        <fullName evidence="3">TRAP dicarboxylate transporter, DctP subunit</fullName>
    </submittedName>
</protein>
<evidence type="ECO:0000256" key="2">
    <source>
        <dbReference type="SAM" id="SignalP"/>
    </source>
</evidence>
<reference evidence="4" key="1">
    <citation type="submission" date="2011-04" db="EMBL/GenBank/DDBJ databases">
        <title>The complete genome of Treponema brennaborense DSM 12168.</title>
        <authorList>
            <person name="Lucas S."/>
            <person name="Han J."/>
            <person name="Lapidus A."/>
            <person name="Bruce D."/>
            <person name="Goodwin L."/>
            <person name="Pitluck S."/>
            <person name="Peters L."/>
            <person name="Kyrpides N."/>
            <person name="Mavromatis K."/>
            <person name="Ivanova N."/>
            <person name="Mikhailova N."/>
            <person name="Pagani I."/>
            <person name="Teshima H."/>
            <person name="Detter J.C."/>
            <person name="Tapia R."/>
            <person name="Han C."/>
            <person name="Land M."/>
            <person name="Hauser L."/>
            <person name="Markowitz V."/>
            <person name="Cheng J.-F."/>
            <person name="Hugenholtz P."/>
            <person name="Woyke T."/>
            <person name="Wu D."/>
            <person name="Gronow S."/>
            <person name="Wellnitz S."/>
            <person name="Brambilla E."/>
            <person name="Klenk H.-P."/>
            <person name="Eisen J.A."/>
        </authorList>
    </citation>
    <scope>NUCLEOTIDE SEQUENCE [LARGE SCALE GENOMIC DNA]</scope>
    <source>
        <strain evidence="4">DSM 12168 / CIP 105900 / DD5/3</strain>
    </source>
</reference>
<dbReference type="RefSeq" id="WP_013757878.1">
    <property type="nucleotide sequence ID" value="NC_015500.1"/>
</dbReference>
<name>F4LIB8_TREBD</name>
<dbReference type="KEGG" id="tbe:Trebr_0717"/>
<dbReference type="NCBIfam" id="NF037995">
    <property type="entry name" value="TRAP_S1"/>
    <property type="match status" value="1"/>
</dbReference>
<proteinExistence type="predicted"/>
<dbReference type="GO" id="GO:0055085">
    <property type="term" value="P:transmembrane transport"/>
    <property type="evidence" value="ECO:0007669"/>
    <property type="project" value="InterPro"/>
</dbReference>
<dbReference type="InterPro" id="IPR004682">
    <property type="entry name" value="TRAP_DctP"/>
</dbReference>
<evidence type="ECO:0000256" key="1">
    <source>
        <dbReference type="ARBA" id="ARBA00022729"/>
    </source>
</evidence>
<dbReference type="NCBIfam" id="TIGR00787">
    <property type="entry name" value="dctP"/>
    <property type="match status" value="1"/>
</dbReference>
<keyword evidence="4" id="KW-1185">Reference proteome</keyword>
<gene>
    <name evidence="3" type="ordered locus">Trebr_0717</name>
</gene>
<accession>F4LIB8</accession>
<dbReference type="GO" id="GO:0030246">
    <property type="term" value="F:carbohydrate binding"/>
    <property type="evidence" value="ECO:0007669"/>
    <property type="project" value="TreeGrafter"/>
</dbReference>
<dbReference type="GO" id="GO:0030288">
    <property type="term" value="C:outer membrane-bounded periplasmic space"/>
    <property type="evidence" value="ECO:0007669"/>
    <property type="project" value="InterPro"/>
</dbReference>
<dbReference type="AlphaFoldDB" id="F4LIB8"/>
<organism evidence="3 4">
    <name type="scientific">Treponema brennaborense (strain DSM 12168 / CIP 105900 / DD5/3)</name>
    <dbReference type="NCBI Taxonomy" id="906968"/>
    <lineage>
        <taxon>Bacteria</taxon>
        <taxon>Pseudomonadati</taxon>
        <taxon>Spirochaetota</taxon>
        <taxon>Spirochaetia</taxon>
        <taxon>Spirochaetales</taxon>
        <taxon>Treponemataceae</taxon>
        <taxon>Treponema</taxon>
    </lineage>
</organism>
<evidence type="ECO:0000313" key="3">
    <source>
        <dbReference type="EMBL" id="AEE16159.1"/>
    </source>
</evidence>